<keyword evidence="9" id="KW-0963">Cytoplasm</keyword>
<reference evidence="11 12" key="1">
    <citation type="submission" date="2021-12" db="EMBL/GenBank/DDBJ databases">
        <title>Discovery of the Pendulisporaceae a myxobacterial family with distinct sporulation behavior and unique specialized metabolism.</title>
        <authorList>
            <person name="Garcia R."/>
            <person name="Popoff A."/>
            <person name="Bader C.D."/>
            <person name="Loehr J."/>
            <person name="Walesch S."/>
            <person name="Walt C."/>
            <person name="Boldt J."/>
            <person name="Bunk B."/>
            <person name="Haeckl F.J.F.P.J."/>
            <person name="Gunesch A.P."/>
            <person name="Birkelbach J."/>
            <person name="Nuebel U."/>
            <person name="Pietschmann T."/>
            <person name="Bach T."/>
            <person name="Mueller R."/>
        </authorList>
    </citation>
    <scope>NUCLEOTIDE SEQUENCE [LARGE SCALE GENOMIC DNA]</scope>
    <source>
        <strain evidence="11 12">MSr11954</strain>
    </source>
</reference>
<dbReference type="PANTHER" id="PTHR21235">
    <property type="entry name" value="IMIDAZOLE GLYCEROL PHOSPHATE SYNTHASE SUBUNIT HISF/H IGP SYNTHASE SUBUNIT HISF/H"/>
    <property type="match status" value="1"/>
</dbReference>
<protein>
    <recommendedName>
        <fullName evidence="9">Imidazole glycerol phosphate synthase subunit HisF</fullName>
        <ecNumber evidence="9">4.3.2.10</ecNumber>
    </recommendedName>
    <alternativeName>
        <fullName evidence="9">IGP synthase cyclase subunit</fullName>
    </alternativeName>
    <alternativeName>
        <fullName evidence="9">IGP synthase subunit HisF</fullName>
    </alternativeName>
    <alternativeName>
        <fullName evidence="9">ImGP synthase subunit HisF</fullName>
        <shortName evidence="9">IGPS subunit HisF</shortName>
    </alternativeName>
</protein>
<dbReference type="EMBL" id="CP089984">
    <property type="protein sequence ID" value="WXB17894.1"/>
    <property type="molecule type" value="Genomic_DNA"/>
</dbReference>
<keyword evidence="4 9" id="KW-0028">Amino-acid biosynthesis</keyword>
<dbReference type="InterPro" id="IPR013785">
    <property type="entry name" value="Aldolase_TIM"/>
</dbReference>
<dbReference type="CDD" id="cd04731">
    <property type="entry name" value="HisF"/>
    <property type="match status" value="1"/>
</dbReference>
<dbReference type="InterPro" id="IPR006062">
    <property type="entry name" value="His_biosynth"/>
</dbReference>
<evidence type="ECO:0000313" key="12">
    <source>
        <dbReference type="Proteomes" id="UP001370348"/>
    </source>
</evidence>
<comment type="pathway">
    <text evidence="1 9">Amino-acid biosynthesis; L-histidine biosynthesis; L-histidine from 5-phospho-alpha-D-ribose 1-diphosphate: step 5/9.</text>
</comment>
<accession>A0ABZ2M6C1</accession>
<dbReference type="InterPro" id="IPR050064">
    <property type="entry name" value="IGPS_HisA/HisF"/>
</dbReference>
<evidence type="ECO:0000313" key="11">
    <source>
        <dbReference type="EMBL" id="WXB17894.1"/>
    </source>
</evidence>
<gene>
    <name evidence="9 11" type="primary">hisF</name>
    <name evidence="11" type="ORF">LZC94_11590</name>
</gene>
<evidence type="ECO:0000256" key="8">
    <source>
        <dbReference type="ARBA" id="ARBA00047838"/>
    </source>
</evidence>
<evidence type="ECO:0000256" key="9">
    <source>
        <dbReference type="HAMAP-Rule" id="MF_01013"/>
    </source>
</evidence>
<name>A0ABZ2M6C1_9BACT</name>
<evidence type="ECO:0000256" key="10">
    <source>
        <dbReference type="RuleBase" id="RU003657"/>
    </source>
</evidence>
<evidence type="ECO:0000256" key="5">
    <source>
        <dbReference type="ARBA" id="ARBA00023102"/>
    </source>
</evidence>
<evidence type="ECO:0000256" key="2">
    <source>
        <dbReference type="ARBA" id="ARBA00009667"/>
    </source>
</evidence>
<comment type="similarity">
    <text evidence="2 9 10">Belongs to the HisA/HisF family.</text>
</comment>
<comment type="function">
    <text evidence="7 9">IGPS catalyzes the conversion of PRFAR and glutamine to IGP, AICAR and glutamate. The HisF subunit catalyzes the cyclization activity that produces IGP and AICAR from PRFAR using the ammonia provided by the HisH subunit.</text>
</comment>
<dbReference type="PANTHER" id="PTHR21235:SF2">
    <property type="entry name" value="IMIDAZOLE GLYCEROL PHOSPHATE SYNTHASE HISHF"/>
    <property type="match status" value="1"/>
</dbReference>
<evidence type="ECO:0000256" key="1">
    <source>
        <dbReference type="ARBA" id="ARBA00005091"/>
    </source>
</evidence>
<dbReference type="RefSeq" id="WP_394827536.1">
    <property type="nucleotide sequence ID" value="NZ_CP089984.1"/>
</dbReference>
<dbReference type="Proteomes" id="UP001370348">
    <property type="component" value="Chromosome"/>
</dbReference>
<comment type="subcellular location">
    <subcellularLocation>
        <location evidence="9">Cytoplasm</location>
    </subcellularLocation>
</comment>
<keyword evidence="12" id="KW-1185">Reference proteome</keyword>
<dbReference type="InterPro" id="IPR004651">
    <property type="entry name" value="HisF"/>
</dbReference>
<dbReference type="HAMAP" id="MF_01013">
    <property type="entry name" value="HisF"/>
    <property type="match status" value="1"/>
</dbReference>
<keyword evidence="5 9" id="KW-0368">Histidine biosynthesis</keyword>
<dbReference type="SUPFAM" id="SSF51366">
    <property type="entry name" value="Ribulose-phoshate binding barrel"/>
    <property type="match status" value="1"/>
</dbReference>
<comment type="catalytic activity">
    <reaction evidence="8 9">
        <text>5-[(5-phospho-1-deoxy-D-ribulos-1-ylimino)methylamino]-1-(5-phospho-beta-D-ribosyl)imidazole-4-carboxamide + L-glutamine = D-erythro-1-(imidazol-4-yl)glycerol 3-phosphate + 5-amino-1-(5-phospho-beta-D-ribosyl)imidazole-4-carboxamide + L-glutamate + H(+)</text>
        <dbReference type="Rhea" id="RHEA:24793"/>
        <dbReference type="ChEBI" id="CHEBI:15378"/>
        <dbReference type="ChEBI" id="CHEBI:29985"/>
        <dbReference type="ChEBI" id="CHEBI:58278"/>
        <dbReference type="ChEBI" id="CHEBI:58359"/>
        <dbReference type="ChEBI" id="CHEBI:58475"/>
        <dbReference type="ChEBI" id="CHEBI:58525"/>
        <dbReference type="EC" id="4.3.2.10"/>
    </reaction>
</comment>
<keyword evidence="6 9" id="KW-0456">Lyase</keyword>
<sequence>MSAKLRRVVVCLDVDHGRVKKGVQFESLRDVGDPVELAARYEAEGADEIVLLDVSASVEGRATLLDVVRRTAERLFIPLTVGGGVRTVDDFERALRAGADKVGINSAAVADPELMSRAAERFGAQCVVLSIDAKKQDPSAFPSGYGVVTHGGRRRTELDAIAWAKRGVALGAGEILLTSIDRDGVRGGYDLELTRAVVSAVTVPVVASGGAGNASHVVDALGSAGADAALVAGILHDGETTVRAIKDAVTRAGIAVRA</sequence>
<dbReference type="GO" id="GO:0016829">
    <property type="term" value="F:lyase activity"/>
    <property type="evidence" value="ECO:0007669"/>
    <property type="project" value="UniProtKB-KW"/>
</dbReference>
<feature type="active site" evidence="9">
    <location>
        <position position="132"/>
    </location>
</feature>
<dbReference type="EC" id="4.3.2.10" evidence="9"/>
<evidence type="ECO:0000256" key="6">
    <source>
        <dbReference type="ARBA" id="ARBA00023239"/>
    </source>
</evidence>
<organism evidence="11 12">
    <name type="scientific">Pendulispora albinea</name>
    <dbReference type="NCBI Taxonomy" id="2741071"/>
    <lineage>
        <taxon>Bacteria</taxon>
        <taxon>Pseudomonadati</taxon>
        <taxon>Myxococcota</taxon>
        <taxon>Myxococcia</taxon>
        <taxon>Myxococcales</taxon>
        <taxon>Sorangiineae</taxon>
        <taxon>Pendulisporaceae</taxon>
        <taxon>Pendulispora</taxon>
    </lineage>
</organism>
<dbReference type="InterPro" id="IPR011060">
    <property type="entry name" value="RibuloseP-bd_barrel"/>
</dbReference>
<dbReference type="NCBIfam" id="TIGR00735">
    <property type="entry name" value="hisF"/>
    <property type="match status" value="1"/>
</dbReference>
<proteinExistence type="inferred from homology"/>
<evidence type="ECO:0000256" key="7">
    <source>
        <dbReference type="ARBA" id="ARBA00025475"/>
    </source>
</evidence>
<dbReference type="Pfam" id="PF00977">
    <property type="entry name" value="His_biosynth"/>
    <property type="match status" value="1"/>
</dbReference>
<evidence type="ECO:0000256" key="4">
    <source>
        <dbReference type="ARBA" id="ARBA00022605"/>
    </source>
</evidence>
<feature type="active site" evidence="9">
    <location>
        <position position="13"/>
    </location>
</feature>
<dbReference type="Gene3D" id="3.20.20.70">
    <property type="entry name" value="Aldolase class I"/>
    <property type="match status" value="1"/>
</dbReference>
<comment type="subunit">
    <text evidence="3 9">Heterodimer of HisH and HisF.</text>
</comment>
<evidence type="ECO:0000256" key="3">
    <source>
        <dbReference type="ARBA" id="ARBA00011152"/>
    </source>
</evidence>